<organism evidence="7 8">
    <name type="scientific">Virgibacillus phasianinus</name>
    <dbReference type="NCBI Taxonomy" id="2017483"/>
    <lineage>
        <taxon>Bacteria</taxon>
        <taxon>Bacillati</taxon>
        <taxon>Bacillota</taxon>
        <taxon>Bacilli</taxon>
        <taxon>Bacillales</taxon>
        <taxon>Bacillaceae</taxon>
        <taxon>Virgibacillus</taxon>
    </lineage>
</organism>
<dbReference type="InterPro" id="IPR000086">
    <property type="entry name" value="NUDIX_hydrolase_dom"/>
</dbReference>
<evidence type="ECO:0000256" key="4">
    <source>
        <dbReference type="ARBA" id="ARBA00022801"/>
    </source>
</evidence>
<evidence type="ECO:0000256" key="5">
    <source>
        <dbReference type="ARBA" id="ARBA00022842"/>
    </source>
</evidence>
<comment type="cofactor">
    <cofactor evidence="1">
        <name>Mg(2+)</name>
        <dbReference type="ChEBI" id="CHEBI:18420"/>
    </cofactor>
</comment>
<reference evidence="7 8" key="1">
    <citation type="submission" date="2017-07" db="EMBL/GenBank/DDBJ databases">
        <title>Virgibacillus sp. LM2416.</title>
        <authorList>
            <person name="Tak E.J."/>
            <person name="Bae J.-W."/>
        </authorList>
    </citation>
    <scope>NUCLEOTIDE SEQUENCE [LARGE SCALE GENOMIC DNA]</scope>
    <source>
        <strain evidence="7 8">LM2416</strain>
    </source>
</reference>
<keyword evidence="3" id="KW-0479">Metal-binding</keyword>
<dbReference type="PANTHER" id="PTHR43758:SF2">
    <property type="entry name" value="OXIDIZED PURINE NUCLEOSIDE TRIPHOSPHATE HYDROLASE"/>
    <property type="match status" value="1"/>
</dbReference>
<dbReference type="InterPro" id="IPR015797">
    <property type="entry name" value="NUDIX_hydrolase-like_dom_sf"/>
</dbReference>
<dbReference type="KEGG" id="vil:CFK37_17475"/>
<keyword evidence="8" id="KW-1185">Reference proteome</keyword>
<dbReference type="Proteomes" id="UP000198312">
    <property type="component" value="Chromosome"/>
</dbReference>
<dbReference type="RefSeq" id="WP_089063079.1">
    <property type="nucleotide sequence ID" value="NZ_CP022315.1"/>
</dbReference>
<evidence type="ECO:0000256" key="2">
    <source>
        <dbReference type="ARBA" id="ARBA00005582"/>
    </source>
</evidence>
<dbReference type="OrthoDB" id="9804563at2"/>
<dbReference type="AlphaFoldDB" id="A0A220U6V1"/>
<evidence type="ECO:0000313" key="7">
    <source>
        <dbReference type="EMBL" id="ASK63820.1"/>
    </source>
</evidence>
<evidence type="ECO:0000256" key="1">
    <source>
        <dbReference type="ARBA" id="ARBA00001946"/>
    </source>
</evidence>
<dbReference type="PANTHER" id="PTHR43758">
    <property type="entry name" value="7,8-DIHYDRO-8-OXOGUANINE TRIPHOSPHATASE"/>
    <property type="match status" value="1"/>
</dbReference>
<name>A0A220U6V1_9BACI</name>
<evidence type="ECO:0000313" key="8">
    <source>
        <dbReference type="Proteomes" id="UP000198312"/>
    </source>
</evidence>
<feature type="domain" description="Nudix hydrolase" evidence="6">
    <location>
        <begin position="1"/>
        <end position="133"/>
    </location>
</feature>
<keyword evidence="4" id="KW-0378">Hydrolase</keyword>
<accession>A0A220U6V1</accession>
<proteinExistence type="inferred from homology"/>
<dbReference type="GO" id="GO:0046872">
    <property type="term" value="F:metal ion binding"/>
    <property type="evidence" value="ECO:0007669"/>
    <property type="project" value="UniProtKB-KW"/>
</dbReference>
<dbReference type="Pfam" id="PF00293">
    <property type="entry name" value="NUDIX"/>
    <property type="match status" value="1"/>
</dbReference>
<keyword evidence="5" id="KW-0460">Magnesium</keyword>
<sequence length="182" mass="21322">MIKYNLCLIRRGTKILLLNREFPTWLGCWNGVGGKLEENEQPRDSVIREVYEETQINSPDLQFKGLITWSTPEGSDFGGMYLYLADIPEDYHYQTPLKTDEGILDWKEIDWILHPENRGMASNIPTCLEKVLYDEQCFNHHSIFADGQMVEQISTVIDSEIESDKNLRKEYLRTYSRRHTLT</sequence>
<dbReference type="GO" id="GO:0005737">
    <property type="term" value="C:cytoplasm"/>
    <property type="evidence" value="ECO:0007669"/>
    <property type="project" value="TreeGrafter"/>
</dbReference>
<dbReference type="CDD" id="cd18886">
    <property type="entry name" value="NUDIX_MutT_Nudt1"/>
    <property type="match status" value="1"/>
</dbReference>
<dbReference type="Gene3D" id="3.90.79.10">
    <property type="entry name" value="Nucleoside Triphosphate Pyrophosphohydrolase"/>
    <property type="match status" value="1"/>
</dbReference>
<dbReference type="EMBL" id="CP022315">
    <property type="protein sequence ID" value="ASK63820.1"/>
    <property type="molecule type" value="Genomic_DNA"/>
</dbReference>
<dbReference type="PROSITE" id="PS51462">
    <property type="entry name" value="NUDIX"/>
    <property type="match status" value="1"/>
</dbReference>
<comment type="similarity">
    <text evidence="2">Belongs to the Nudix hydrolase family.</text>
</comment>
<dbReference type="GO" id="GO:0016818">
    <property type="term" value="F:hydrolase activity, acting on acid anhydrides, in phosphorus-containing anhydrides"/>
    <property type="evidence" value="ECO:0007669"/>
    <property type="project" value="TreeGrafter"/>
</dbReference>
<dbReference type="SUPFAM" id="SSF55811">
    <property type="entry name" value="Nudix"/>
    <property type="match status" value="1"/>
</dbReference>
<evidence type="ECO:0000256" key="3">
    <source>
        <dbReference type="ARBA" id="ARBA00022723"/>
    </source>
</evidence>
<protein>
    <submittedName>
        <fullName evidence="7">DNA mismatch repair protein MutT</fullName>
    </submittedName>
</protein>
<evidence type="ECO:0000259" key="6">
    <source>
        <dbReference type="PROSITE" id="PS51462"/>
    </source>
</evidence>
<gene>
    <name evidence="7" type="ORF">CFK37_17475</name>
</gene>